<accession>A0AA38H9E7</accession>
<protein>
    <recommendedName>
        <fullName evidence="3">UAS domain-containing protein</fullName>
    </recommendedName>
</protein>
<keyword evidence="5" id="KW-1185">Reference proteome</keyword>
<evidence type="ECO:0000256" key="1">
    <source>
        <dbReference type="SAM" id="Coils"/>
    </source>
</evidence>
<dbReference type="Proteomes" id="UP001164286">
    <property type="component" value="Unassembled WGS sequence"/>
</dbReference>
<organism evidence="4 5">
    <name type="scientific">Dioszegia hungarica</name>
    <dbReference type="NCBI Taxonomy" id="4972"/>
    <lineage>
        <taxon>Eukaryota</taxon>
        <taxon>Fungi</taxon>
        <taxon>Dikarya</taxon>
        <taxon>Basidiomycota</taxon>
        <taxon>Agaricomycotina</taxon>
        <taxon>Tremellomycetes</taxon>
        <taxon>Tremellales</taxon>
        <taxon>Bulleribasidiaceae</taxon>
        <taxon>Dioszegia</taxon>
    </lineage>
</organism>
<feature type="region of interest" description="Disordered" evidence="2">
    <location>
        <begin position="525"/>
        <end position="551"/>
    </location>
</feature>
<sequence>MSLTPAQHSALEQLSAITASTTTAARDRDERLLRENGWDVQATVEQIFASGGSLTADAQDGSSSSARTPPAAFRRDDEDQRPATSARRPSGSNVRPRRPSQPGYGGAGIPGGGGGGMSVLDLVMSPFRLALGVVSGIWYFIIRNAMPVTFLRYLPPFLRPPTTSRSTSSSNRRLQDPTTTSLTYIRDLERLTGCSATSGTLPEIYIGPYREFLNTLRKDGKVGMVLVTCAEHEDDVKFKRETLADGEMVRFLKEKEILLWAGDVRSREGYQVAGTLLATTYPSIYFMSLLPGHAGAAPKISIIATLSGSPATSTSSASIIQSLTTSVLPRTNAFLARMKRERSTLEEARHLREEQDRAFASAAQRDQAKILAQRQKETAERQEREAIAAREAAERDQKAKAEREKVDALEKRAVWRRYARKHLLSPSDGPLRIALRTPLNASRNVRQFTPGRSTEGLFIYAETLLIPDSDTPESDPDRPPAGYEPPTDFVIVTSYPRKEVPRVSQGGEEAWEMVKKAGGALFAEKAEGSTWGTVSGDGADSSDEEVVDDSD</sequence>
<dbReference type="Gene3D" id="3.40.30.10">
    <property type="entry name" value="Glutaredoxin"/>
    <property type="match status" value="1"/>
</dbReference>
<name>A0AA38H9E7_9TREE</name>
<dbReference type="PANTHER" id="PTHR23322">
    <property type="entry name" value="FAS-ASSOCIATED PROTEIN"/>
    <property type="match status" value="1"/>
</dbReference>
<proteinExistence type="predicted"/>
<gene>
    <name evidence="4" type="ORF">MKK02DRAFT_45556</name>
</gene>
<dbReference type="GO" id="GO:0036503">
    <property type="term" value="P:ERAD pathway"/>
    <property type="evidence" value="ECO:0007669"/>
    <property type="project" value="TreeGrafter"/>
</dbReference>
<dbReference type="AlphaFoldDB" id="A0AA38H9E7"/>
<evidence type="ECO:0000313" key="4">
    <source>
        <dbReference type="EMBL" id="KAI9636848.1"/>
    </source>
</evidence>
<dbReference type="EMBL" id="JAKWFO010000005">
    <property type="protein sequence ID" value="KAI9636848.1"/>
    <property type="molecule type" value="Genomic_DNA"/>
</dbReference>
<evidence type="ECO:0000256" key="2">
    <source>
        <dbReference type="SAM" id="MobiDB-lite"/>
    </source>
</evidence>
<dbReference type="RefSeq" id="XP_052946625.1">
    <property type="nucleotide sequence ID" value="XM_053093485.1"/>
</dbReference>
<dbReference type="InterPro" id="IPR036249">
    <property type="entry name" value="Thioredoxin-like_sf"/>
</dbReference>
<feature type="coiled-coil region" evidence="1">
    <location>
        <begin position="335"/>
        <end position="412"/>
    </location>
</feature>
<dbReference type="GO" id="GO:0043130">
    <property type="term" value="F:ubiquitin binding"/>
    <property type="evidence" value="ECO:0007669"/>
    <property type="project" value="TreeGrafter"/>
</dbReference>
<feature type="region of interest" description="Disordered" evidence="2">
    <location>
        <begin position="467"/>
        <end position="488"/>
    </location>
</feature>
<feature type="domain" description="UAS" evidence="3">
    <location>
        <begin position="183"/>
        <end position="307"/>
    </location>
</feature>
<dbReference type="InterPro" id="IPR006577">
    <property type="entry name" value="UAS"/>
</dbReference>
<dbReference type="PANTHER" id="PTHR23322:SF1">
    <property type="entry name" value="FAS-ASSOCIATED FACTOR 2"/>
    <property type="match status" value="1"/>
</dbReference>
<keyword evidence="1" id="KW-0175">Coiled coil</keyword>
<dbReference type="SUPFAM" id="SSF52833">
    <property type="entry name" value="Thioredoxin-like"/>
    <property type="match status" value="1"/>
</dbReference>
<dbReference type="SMART" id="SM00594">
    <property type="entry name" value="UAS"/>
    <property type="match status" value="1"/>
</dbReference>
<reference evidence="4" key="1">
    <citation type="journal article" date="2022" name="G3 (Bethesda)">
        <title>High quality genome of the basidiomycete yeast Dioszegia hungarica PDD-24b-2 isolated from cloud water.</title>
        <authorList>
            <person name="Jarrige D."/>
            <person name="Haridas S."/>
            <person name="Bleykasten-Grosshans C."/>
            <person name="Joly M."/>
            <person name="Nadalig T."/>
            <person name="Sancelme M."/>
            <person name="Vuilleumier S."/>
            <person name="Grigoriev I.V."/>
            <person name="Amato P."/>
            <person name="Bringel F."/>
        </authorList>
    </citation>
    <scope>NUCLEOTIDE SEQUENCE</scope>
    <source>
        <strain evidence="4">PDD-24b-2</strain>
    </source>
</reference>
<comment type="caution">
    <text evidence="4">The sequence shown here is derived from an EMBL/GenBank/DDBJ whole genome shotgun (WGS) entry which is preliminary data.</text>
</comment>
<feature type="compositionally biased region" description="Acidic residues" evidence="2">
    <location>
        <begin position="540"/>
        <end position="551"/>
    </location>
</feature>
<dbReference type="GO" id="GO:0005783">
    <property type="term" value="C:endoplasmic reticulum"/>
    <property type="evidence" value="ECO:0007669"/>
    <property type="project" value="TreeGrafter"/>
</dbReference>
<dbReference type="GeneID" id="77732690"/>
<evidence type="ECO:0000259" key="3">
    <source>
        <dbReference type="SMART" id="SM00594"/>
    </source>
</evidence>
<evidence type="ECO:0000313" key="5">
    <source>
        <dbReference type="Proteomes" id="UP001164286"/>
    </source>
</evidence>
<feature type="region of interest" description="Disordered" evidence="2">
    <location>
        <begin position="51"/>
        <end position="110"/>
    </location>
</feature>
<dbReference type="InterPro" id="IPR050730">
    <property type="entry name" value="UBX_domain-protein"/>
</dbReference>